<feature type="region of interest" description="Disordered" evidence="4">
    <location>
        <begin position="954"/>
        <end position="975"/>
    </location>
</feature>
<evidence type="ECO:0000256" key="2">
    <source>
        <dbReference type="ARBA" id="ARBA00022771"/>
    </source>
</evidence>
<name>A0A835Y7V4_9CHLO</name>
<evidence type="ECO:0000259" key="5">
    <source>
        <dbReference type="Pfam" id="PF01753"/>
    </source>
</evidence>
<dbReference type="EMBL" id="JAEHOE010000018">
    <property type="protein sequence ID" value="KAG2496642.1"/>
    <property type="molecule type" value="Genomic_DNA"/>
</dbReference>
<organism evidence="6 7">
    <name type="scientific">Edaphochlamys debaryana</name>
    <dbReference type="NCBI Taxonomy" id="47281"/>
    <lineage>
        <taxon>Eukaryota</taxon>
        <taxon>Viridiplantae</taxon>
        <taxon>Chlorophyta</taxon>
        <taxon>core chlorophytes</taxon>
        <taxon>Chlorophyceae</taxon>
        <taxon>CS clade</taxon>
        <taxon>Chlamydomonadales</taxon>
        <taxon>Chlamydomonadales incertae sedis</taxon>
        <taxon>Edaphochlamys</taxon>
    </lineage>
</organism>
<dbReference type="GO" id="GO:0008270">
    <property type="term" value="F:zinc ion binding"/>
    <property type="evidence" value="ECO:0007669"/>
    <property type="project" value="UniProtKB-KW"/>
</dbReference>
<evidence type="ECO:0000256" key="1">
    <source>
        <dbReference type="ARBA" id="ARBA00022723"/>
    </source>
</evidence>
<gene>
    <name evidence="6" type="ORF">HYH03_005462</name>
</gene>
<dbReference type="Gene3D" id="6.10.140.2220">
    <property type="match status" value="1"/>
</dbReference>
<evidence type="ECO:0000256" key="3">
    <source>
        <dbReference type="ARBA" id="ARBA00022833"/>
    </source>
</evidence>
<evidence type="ECO:0000256" key="4">
    <source>
        <dbReference type="SAM" id="MobiDB-lite"/>
    </source>
</evidence>
<comment type="caution">
    <text evidence="6">The sequence shown here is derived from an EMBL/GenBank/DDBJ whole genome shotgun (WGS) entry which is preliminary data.</text>
</comment>
<keyword evidence="3" id="KW-0862">Zinc</keyword>
<accession>A0A835Y7V4</accession>
<evidence type="ECO:0000313" key="6">
    <source>
        <dbReference type="EMBL" id="KAG2496642.1"/>
    </source>
</evidence>
<dbReference type="Proteomes" id="UP000612055">
    <property type="component" value="Unassembled WGS sequence"/>
</dbReference>
<feature type="compositionally biased region" description="Low complexity" evidence="4">
    <location>
        <begin position="185"/>
        <end position="196"/>
    </location>
</feature>
<feature type="region of interest" description="Disordered" evidence="4">
    <location>
        <begin position="161"/>
        <end position="196"/>
    </location>
</feature>
<dbReference type="InterPro" id="IPR002893">
    <property type="entry name" value="Znf_MYND"/>
</dbReference>
<keyword evidence="7" id="KW-1185">Reference proteome</keyword>
<feature type="region of interest" description="Disordered" evidence="4">
    <location>
        <begin position="340"/>
        <end position="359"/>
    </location>
</feature>
<dbReference type="OrthoDB" id="548440at2759"/>
<reference evidence="6" key="1">
    <citation type="journal article" date="2020" name="bioRxiv">
        <title>Comparative genomics of Chlamydomonas.</title>
        <authorList>
            <person name="Craig R.J."/>
            <person name="Hasan A.R."/>
            <person name="Ness R.W."/>
            <person name="Keightley P.D."/>
        </authorList>
    </citation>
    <scope>NUCLEOTIDE SEQUENCE</scope>
    <source>
        <strain evidence="6">CCAP 11/70</strain>
    </source>
</reference>
<keyword evidence="2" id="KW-0863">Zinc-finger</keyword>
<dbReference type="AlphaFoldDB" id="A0A835Y7V4"/>
<proteinExistence type="predicted"/>
<sequence length="1197" mass="120513">MVPPADGGVPPEARQALQCLVRLWERYVGGEQAPELGDELAAALAAFSQAVGTLAIEPLAVASPHEPLYLHASSSRGSSSLPQLAVEAGVVAGATAVLQAAAAQAQGNGSPLAARFTHAALAVLCRVASSAIVEIVDRPEEGGAGGSGDPLAGLVIMDQHGNTRPAVPADTGNPGRRGRQRRDPAAASTAATPASASDAAHLAQAMLLSRQLRQPALVEAVAAAVRALSAAADSGGSLAPSASAPSPSTVPALPLWRVLDRTAHLAHTLLWGACLDLKAPELGTARSYAYETKDPALARRRWPLTPAEVTQLLASLHSSGLLEALAAAMLGAPVPATLPGPAALGRRQQSGRGPGGPGAAAEELVGQAIANLSRALLFLPFVVKQITPPGKDSTRQPTPEGLRALGLLLGPAVQRLQVCLLERHCTDTAAAAAAAAAAGGGVAADEADASGGRSGGGGSSGWAALDSCRLPPHGEAGGRIDLSLPLPKPRRGSGVDRMPTSLTALRTWEVCAQLDLLGPPAPSGSCAAGGGGQEPRPPPLATVLECTRRVLRAGFGPEASLSHRQDVTKLLSWMLHLVLMQPAARPALRDEACALAALGATLEGMAAAVATAEYAHLHHPLALMDDERVEDVLHISEGAMYALLADADDHYVPGPRTPLRVLLLPAARDRVARVLAETRWAHTLEAAVRLTAGASPVMRMGPSGTRASFLHLTGPGGVTTSLLQSVGRAADFATLQAAVQQLGSAATPEAVAALLGSGSGGAGDDDGPPGQAERALHHTLVMALALPSPARALLPRAEPGPRGPPSAPSVTETLAQDLAGLLASAGKLARRLAAKAEDEVAAGKGLDRPVGHATSQLERLVAVVGHLLGAREMPKKKDDDSEPTAAATAEEGEGAEGSSAGGSALLAPPGPPALGLSWAAAAELRGAAALCLRSCIRASTGVLEAVAAKAAAGAAPASASRRQGGRAAAAAGAGPDPKLANLLTETIDLLDSSLGGWGSVSQGLVPAAPERLIKAACEALPAIGGTPAGPHRAGVRVATRRAGLFGTIVLSGLLDLAAHDALGAEAAAWLKPASPDGDGDGDGGSSSAAPAAAGGILERQCWERRSGWRGSGAAGHVIAWRLPRACCNPGCMCLDGPCEAELPLAQCGGCHAVRYCKVGDCQREAWRGGHKEVCAALAAERRRGEAEAAAAPAGAEE</sequence>
<keyword evidence="1" id="KW-0479">Metal-binding</keyword>
<feature type="region of interest" description="Disordered" evidence="4">
    <location>
        <begin position="476"/>
        <end position="498"/>
    </location>
</feature>
<feature type="compositionally biased region" description="Low complexity" evidence="4">
    <location>
        <begin position="954"/>
        <end position="974"/>
    </location>
</feature>
<evidence type="ECO:0000313" key="7">
    <source>
        <dbReference type="Proteomes" id="UP000612055"/>
    </source>
</evidence>
<feature type="region of interest" description="Disordered" evidence="4">
    <location>
        <begin position="871"/>
        <end position="906"/>
    </location>
</feature>
<feature type="domain" description="MYND-type" evidence="5">
    <location>
        <begin position="1140"/>
        <end position="1174"/>
    </location>
</feature>
<dbReference type="SUPFAM" id="SSF144232">
    <property type="entry name" value="HIT/MYND zinc finger-like"/>
    <property type="match status" value="1"/>
</dbReference>
<protein>
    <recommendedName>
        <fullName evidence="5">MYND-type domain-containing protein</fullName>
    </recommendedName>
</protein>
<feature type="compositionally biased region" description="Low complexity" evidence="4">
    <location>
        <begin position="896"/>
        <end position="906"/>
    </location>
</feature>
<dbReference type="Pfam" id="PF01753">
    <property type="entry name" value="zf-MYND"/>
    <property type="match status" value="1"/>
</dbReference>